<gene>
    <name evidence="1" type="ORF">FSB_LOCUS59695</name>
</gene>
<dbReference type="EMBL" id="OIVN01006380">
    <property type="protein sequence ID" value="SPD31813.1"/>
    <property type="molecule type" value="Genomic_DNA"/>
</dbReference>
<sequence length="303" mass="34140">MVGHYPHFSHFWSGDDRHALQSPLAERSKGGWAHPYFQCISRTPLSRSRVLRSEFGATTKNLPNLLHHFEQAPQDTEEERTRMEMAFILTALYNWGGVALANLYAGFDSVSREATTSFVGPVEYLAELGSRLFWYCHFLEIQGSNERRLAKETWALWVGAERVSPPIDDGRAMNVARFSRLYEGQGVHSFYMAERVIHQLGPCRGVGTFSSTQVHTLLIPTNVQAGGMPDAAIGPNRVKDLVLPSWIVHVYRANGYGHSWRSELYDPGHSAIHGSPKLHPVTQASDPKISMGEREIRDWPTKI</sequence>
<evidence type="ECO:0000313" key="1">
    <source>
        <dbReference type="EMBL" id="SPD31813.1"/>
    </source>
</evidence>
<proteinExistence type="predicted"/>
<reference evidence="1" key="1">
    <citation type="submission" date="2018-02" db="EMBL/GenBank/DDBJ databases">
        <authorList>
            <person name="Cohen D.B."/>
            <person name="Kent A.D."/>
        </authorList>
    </citation>
    <scope>NUCLEOTIDE SEQUENCE</scope>
</reference>
<dbReference type="AlphaFoldDB" id="A0A2N9J5P3"/>
<accession>A0A2N9J5P3</accession>
<name>A0A2N9J5P3_FAGSY</name>
<protein>
    <submittedName>
        <fullName evidence="1">Uncharacterized protein</fullName>
    </submittedName>
</protein>
<organism evidence="1">
    <name type="scientific">Fagus sylvatica</name>
    <name type="common">Beechnut</name>
    <dbReference type="NCBI Taxonomy" id="28930"/>
    <lineage>
        <taxon>Eukaryota</taxon>
        <taxon>Viridiplantae</taxon>
        <taxon>Streptophyta</taxon>
        <taxon>Embryophyta</taxon>
        <taxon>Tracheophyta</taxon>
        <taxon>Spermatophyta</taxon>
        <taxon>Magnoliopsida</taxon>
        <taxon>eudicotyledons</taxon>
        <taxon>Gunneridae</taxon>
        <taxon>Pentapetalae</taxon>
        <taxon>rosids</taxon>
        <taxon>fabids</taxon>
        <taxon>Fagales</taxon>
        <taxon>Fagaceae</taxon>
        <taxon>Fagus</taxon>
    </lineage>
</organism>